<dbReference type="PANTHER" id="PTHR32309:SF13">
    <property type="entry name" value="FERRIC ENTEROBACTIN TRANSPORT PROTEIN FEPE"/>
    <property type="match status" value="1"/>
</dbReference>
<dbReference type="GO" id="GO:0004713">
    <property type="term" value="F:protein tyrosine kinase activity"/>
    <property type="evidence" value="ECO:0007669"/>
    <property type="project" value="TreeGrafter"/>
</dbReference>
<feature type="compositionally biased region" description="Gly residues" evidence="2">
    <location>
        <begin position="246"/>
        <end position="259"/>
    </location>
</feature>
<evidence type="ECO:0000313" key="5">
    <source>
        <dbReference type="EMBL" id="HGC41655.1"/>
    </source>
</evidence>
<feature type="domain" description="Tyrosine-protein kinase G-rich" evidence="4">
    <location>
        <begin position="365"/>
        <end position="443"/>
    </location>
</feature>
<feature type="transmembrane region" description="Helical" evidence="3">
    <location>
        <begin position="20"/>
        <end position="40"/>
    </location>
</feature>
<feature type="region of interest" description="Disordered" evidence="2">
    <location>
        <begin position="241"/>
        <end position="262"/>
    </location>
</feature>
<feature type="transmembrane region" description="Helical" evidence="3">
    <location>
        <begin position="486"/>
        <end position="509"/>
    </location>
</feature>
<name>A0A8J4H9B5_9PROT</name>
<dbReference type="InterPro" id="IPR032807">
    <property type="entry name" value="GNVR"/>
</dbReference>
<keyword evidence="3" id="KW-1133">Transmembrane helix</keyword>
<evidence type="ECO:0000256" key="3">
    <source>
        <dbReference type="SAM" id="Phobius"/>
    </source>
</evidence>
<organism evidence="5">
    <name type="scientific">Acidicaldus sp</name>
    <dbReference type="NCBI Taxonomy" id="1872105"/>
    <lineage>
        <taxon>Bacteria</taxon>
        <taxon>Pseudomonadati</taxon>
        <taxon>Pseudomonadota</taxon>
        <taxon>Alphaproteobacteria</taxon>
        <taxon>Acetobacterales</taxon>
        <taxon>Acetobacteraceae</taxon>
        <taxon>Acidicaldus</taxon>
    </lineage>
</organism>
<gene>
    <name evidence="5" type="ORF">ENY07_00280</name>
</gene>
<feature type="transmembrane region" description="Helical" evidence="3">
    <location>
        <begin position="425"/>
        <end position="447"/>
    </location>
</feature>
<comment type="caution">
    <text evidence="5">The sequence shown here is derived from an EMBL/GenBank/DDBJ whole genome shotgun (WGS) entry which is preliminary data.</text>
</comment>
<evidence type="ECO:0000259" key="4">
    <source>
        <dbReference type="Pfam" id="PF13807"/>
    </source>
</evidence>
<dbReference type="AlphaFoldDB" id="A0A8J4H9B5"/>
<feature type="coiled-coil region" evidence="1">
    <location>
        <begin position="167"/>
        <end position="237"/>
    </location>
</feature>
<proteinExistence type="predicted"/>
<dbReference type="InterPro" id="IPR014345">
    <property type="entry name" value="XrtA_polysacc_chain"/>
</dbReference>
<dbReference type="NCBIfam" id="TIGR03007">
    <property type="entry name" value="pepcterm_ChnLen"/>
    <property type="match status" value="1"/>
</dbReference>
<evidence type="ECO:0000256" key="2">
    <source>
        <dbReference type="SAM" id="MobiDB-lite"/>
    </source>
</evidence>
<dbReference type="EMBL" id="DTQM01000003">
    <property type="protein sequence ID" value="HGC41655.1"/>
    <property type="molecule type" value="Genomic_DNA"/>
</dbReference>
<keyword evidence="3" id="KW-0812">Transmembrane</keyword>
<protein>
    <recommendedName>
        <fullName evidence="4">Tyrosine-protein kinase G-rich domain-containing protein</fullName>
    </recommendedName>
</protein>
<sequence>MDEILPLLRRYLTGAWRWRWFALAFAWLLCIGGWISVELLPDQYESSARIYVDADAVLTPLLRGLAIDSTPSNQVDLLERTLLSRPNLEKLISKTDLDLEAPTPIQRNLLIEQLANQVRIQSQTNNLFTITYRNHKPRLAYDVVQTLINLFVEKATGNNRTQMDNAGRFLDAQIADYETKLREAEHRRADFVSKYAELLPSDANGGVSGLEAARAQVAQLQGEVQDAIARRDLLAKNLRSTSPLAGEGGHAARGGGGGAADPDLAAAEKRLRELRLKYTDEHPEVIAARKLVEALKDSPPAGGGGHAGDAAAGGHAAAGNLGYDQVKMRLLDAEGTVTALRRQLEDATKSRDRLEAIVRGQPGLQAEFMNLDRDYSVLRKTYEELLNRREVMRVSAAADTDADKLRLQIVDPPQMPTVPVAPKRTLLMVGVLVAGALGAVGLAGLLAHLDSCFYTVADLRGIGLPVLGGISVVLRGPRQRRMVPLLAFALGVVLLGAVFGAFVTGPQWIAAMPGSHWLKTKVSRFV</sequence>
<reference evidence="5" key="1">
    <citation type="journal article" date="2020" name="mSystems">
        <title>Genome- and Community-Level Interaction Insights into Carbon Utilization and Element Cycling Functions of Hydrothermarchaeota in Hydrothermal Sediment.</title>
        <authorList>
            <person name="Zhou Z."/>
            <person name="Liu Y."/>
            <person name="Xu W."/>
            <person name="Pan J."/>
            <person name="Luo Z.H."/>
            <person name="Li M."/>
        </authorList>
    </citation>
    <scope>NUCLEOTIDE SEQUENCE</scope>
    <source>
        <strain evidence="5">SpSt-997</strain>
    </source>
</reference>
<keyword evidence="1" id="KW-0175">Coiled coil</keyword>
<dbReference type="InterPro" id="IPR050445">
    <property type="entry name" value="Bact_polysacc_biosynth/exp"/>
</dbReference>
<dbReference type="Pfam" id="PF13807">
    <property type="entry name" value="GNVR"/>
    <property type="match status" value="1"/>
</dbReference>
<accession>A0A8J4H9B5</accession>
<dbReference type="PANTHER" id="PTHR32309">
    <property type="entry name" value="TYROSINE-PROTEIN KINASE"/>
    <property type="match status" value="1"/>
</dbReference>
<feature type="coiled-coil region" evidence="1">
    <location>
        <begin position="330"/>
        <end position="357"/>
    </location>
</feature>
<evidence type="ECO:0000256" key="1">
    <source>
        <dbReference type="SAM" id="Coils"/>
    </source>
</evidence>
<dbReference type="GO" id="GO:0005886">
    <property type="term" value="C:plasma membrane"/>
    <property type="evidence" value="ECO:0007669"/>
    <property type="project" value="TreeGrafter"/>
</dbReference>
<keyword evidence="3" id="KW-0472">Membrane</keyword>